<proteinExistence type="predicted"/>
<protein>
    <submittedName>
        <fullName evidence="1">Uncharacterized protein</fullName>
    </submittedName>
</protein>
<evidence type="ECO:0000313" key="1">
    <source>
        <dbReference type="EMBL" id="KAF9532537.1"/>
    </source>
</evidence>
<dbReference type="EMBL" id="MU157831">
    <property type="protein sequence ID" value="KAF9532537.1"/>
    <property type="molecule type" value="Genomic_DNA"/>
</dbReference>
<dbReference type="AlphaFoldDB" id="A0A9P6EP20"/>
<comment type="caution">
    <text evidence="1">The sequence shown here is derived from an EMBL/GenBank/DDBJ whole genome shotgun (WGS) entry which is preliminary data.</text>
</comment>
<reference evidence="1" key="1">
    <citation type="submission" date="2020-11" db="EMBL/GenBank/DDBJ databases">
        <authorList>
            <consortium name="DOE Joint Genome Institute"/>
            <person name="Ahrendt S."/>
            <person name="Riley R."/>
            <person name="Andreopoulos W."/>
            <person name="Labutti K."/>
            <person name="Pangilinan J."/>
            <person name="Ruiz-Duenas F.J."/>
            <person name="Barrasa J.M."/>
            <person name="Sanchez-Garcia M."/>
            <person name="Camarero S."/>
            <person name="Miyauchi S."/>
            <person name="Serrano A."/>
            <person name="Linde D."/>
            <person name="Babiker R."/>
            <person name="Drula E."/>
            <person name="Ayuso-Fernandez I."/>
            <person name="Pacheco R."/>
            <person name="Padilla G."/>
            <person name="Ferreira P."/>
            <person name="Barriuso J."/>
            <person name="Kellner H."/>
            <person name="Castanera R."/>
            <person name="Alfaro M."/>
            <person name="Ramirez L."/>
            <person name="Pisabarro A.G."/>
            <person name="Kuo A."/>
            <person name="Tritt A."/>
            <person name="Lipzen A."/>
            <person name="He G."/>
            <person name="Yan M."/>
            <person name="Ng V."/>
            <person name="Cullen D."/>
            <person name="Martin F."/>
            <person name="Rosso M.-N."/>
            <person name="Henrissat B."/>
            <person name="Hibbett D."/>
            <person name="Martinez A.T."/>
            <person name="Grigoriev I.V."/>
        </authorList>
    </citation>
    <scope>NUCLEOTIDE SEQUENCE</scope>
    <source>
        <strain evidence="1">CBS 506.95</strain>
    </source>
</reference>
<dbReference type="Proteomes" id="UP000807306">
    <property type="component" value="Unassembled WGS sequence"/>
</dbReference>
<dbReference type="OrthoDB" id="2688364at2759"/>
<accession>A0A9P6EP20</accession>
<evidence type="ECO:0000313" key="2">
    <source>
        <dbReference type="Proteomes" id="UP000807306"/>
    </source>
</evidence>
<name>A0A9P6EP20_9AGAR</name>
<gene>
    <name evidence="1" type="ORF">CPB83DRAFT_846950</name>
</gene>
<organism evidence="1 2">
    <name type="scientific">Crepidotus variabilis</name>
    <dbReference type="NCBI Taxonomy" id="179855"/>
    <lineage>
        <taxon>Eukaryota</taxon>
        <taxon>Fungi</taxon>
        <taxon>Dikarya</taxon>
        <taxon>Basidiomycota</taxon>
        <taxon>Agaricomycotina</taxon>
        <taxon>Agaricomycetes</taxon>
        <taxon>Agaricomycetidae</taxon>
        <taxon>Agaricales</taxon>
        <taxon>Agaricineae</taxon>
        <taxon>Crepidotaceae</taxon>
        <taxon>Crepidotus</taxon>
    </lineage>
</organism>
<keyword evidence="2" id="KW-1185">Reference proteome</keyword>
<sequence length="85" mass="9764">MTYLRQAFQWKAKPILIGTPRAFASKFPLEIQSCLRINTKTTMPLSAQYPLSKPTSEELSTHRIAQLYQYQWIDLCPGGRFLVSS</sequence>